<dbReference type="Proteomes" id="UP001597101">
    <property type="component" value="Unassembled WGS sequence"/>
</dbReference>
<protein>
    <submittedName>
        <fullName evidence="3">YHS domain-containing (Seleno)protein</fullName>
    </submittedName>
</protein>
<evidence type="ECO:0000313" key="3">
    <source>
        <dbReference type="EMBL" id="MFD0917624.1"/>
    </source>
</evidence>
<name>A0ABW3FLA8_9HYPH</name>
<dbReference type="Pfam" id="PF04945">
    <property type="entry name" value="YHS"/>
    <property type="match status" value="1"/>
</dbReference>
<keyword evidence="4" id="KW-1185">Reference proteome</keyword>
<organism evidence="3 4">
    <name type="scientific">Pseudahrensia aquimaris</name>
    <dbReference type="NCBI Taxonomy" id="744461"/>
    <lineage>
        <taxon>Bacteria</taxon>
        <taxon>Pseudomonadati</taxon>
        <taxon>Pseudomonadota</taxon>
        <taxon>Alphaproteobacteria</taxon>
        <taxon>Hyphomicrobiales</taxon>
        <taxon>Ahrensiaceae</taxon>
        <taxon>Pseudahrensia</taxon>
    </lineage>
</organism>
<feature type="signal peptide" evidence="1">
    <location>
        <begin position="1"/>
        <end position="27"/>
    </location>
</feature>
<dbReference type="NCBIfam" id="NF041384">
    <property type="entry name" value="YHS_seleno_dom"/>
    <property type="match status" value="1"/>
</dbReference>
<dbReference type="RefSeq" id="WP_377213482.1">
    <property type="nucleotide sequence ID" value="NZ_JBHTJV010000025.1"/>
</dbReference>
<evidence type="ECO:0000259" key="2">
    <source>
        <dbReference type="Pfam" id="PF04945"/>
    </source>
</evidence>
<feature type="chain" id="PRO_5046558042" evidence="1">
    <location>
        <begin position="28"/>
        <end position="150"/>
    </location>
</feature>
<proteinExistence type="predicted"/>
<evidence type="ECO:0000313" key="4">
    <source>
        <dbReference type="Proteomes" id="UP001597101"/>
    </source>
</evidence>
<accession>A0ABW3FLA8</accession>
<gene>
    <name evidence="3" type="ORF">ACFQ14_14560</name>
</gene>
<evidence type="ECO:0000256" key="1">
    <source>
        <dbReference type="SAM" id="SignalP"/>
    </source>
</evidence>
<comment type="caution">
    <text evidence="3">The sequence shown here is derived from an EMBL/GenBank/DDBJ whole genome shotgun (WGS) entry which is preliminary data.</text>
</comment>
<feature type="domain" description="YHS" evidence="2">
    <location>
        <begin position="45"/>
        <end position="90"/>
    </location>
</feature>
<sequence>MNRRAFVFTLALSAAALAMTTLNSAQARAFTGTTKGVAINGYDPVAYFTEGKPVKGNASFSADWEGVKLHFASAANRDTFLSNPTKYAPKYGGHCAFAAAKGYIAKTVPEAFSIVDGRLYLNFSLGVKKQWDGNRTEFIKSADKNWPEIK</sequence>
<keyword evidence="1" id="KW-0732">Signal</keyword>
<dbReference type="EMBL" id="JBHTJV010000025">
    <property type="protein sequence ID" value="MFD0917624.1"/>
    <property type="molecule type" value="Genomic_DNA"/>
</dbReference>
<reference evidence="4" key="1">
    <citation type="journal article" date="2019" name="Int. J. Syst. Evol. Microbiol.">
        <title>The Global Catalogue of Microorganisms (GCM) 10K type strain sequencing project: providing services to taxonomists for standard genome sequencing and annotation.</title>
        <authorList>
            <consortium name="The Broad Institute Genomics Platform"/>
            <consortium name="The Broad Institute Genome Sequencing Center for Infectious Disease"/>
            <person name="Wu L."/>
            <person name="Ma J."/>
        </authorList>
    </citation>
    <scope>NUCLEOTIDE SEQUENCE [LARGE SCALE GENOMIC DNA]</scope>
    <source>
        <strain evidence="4">CCUG 60023</strain>
    </source>
</reference>
<dbReference type="InterPro" id="IPR007029">
    <property type="entry name" value="YHS_dom"/>
</dbReference>